<feature type="region of interest" description="Disordered" evidence="1">
    <location>
        <begin position="65"/>
        <end position="87"/>
    </location>
</feature>
<dbReference type="Proteomes" id="UP000297948">
    <property type="component" value="Unassembled WGS sequence"/>
</dbReference>
<dbReference type="AlphaFoldDB" id="A0A4Z0HAJ5"/>
<reference evidence="2 3" key="1">
    <citation type="submission" date="2019-03" db="EMBL/GenBank/DDBJ databases">
        <authorList>
            <person name="Gonzalez-Pimentel J.L."/>
        </authorList>
    </citation>
    <scope>NUCLEOTIDE SEQUENCE [LARGE SCALE GENOMIC DNA]</scope>
    <source>
        <strain evidence="2 3">JCM 31289</strain>
    </source>
</reference>
<organism evidence="2 3">
    <name type="scientific">Streptomyces palmae</name>
    <dbReference type="NCBI Taxonomy" id="1701085"/>
    <lineage>
        <taxon>Bacteria</taxon>
        <taxon>Bacillati</taxon>
        <taxon>Actinomycetota</taxon>
        <taxon>Actinomycetes</taxon>
        <taxon>Kitasatosporales</taxon>
        <taxon>Streptomycetaceae</taxon>
        <taxon>Streptomyces</taxon>
    </lineage>
</organism>
<evidence type="ECO:0000256" key="1">
    <source>
        <dbReference type="SAM" id="MobiDB-lite"/>
    </source>
</evidence>
<feature type="compositionally biased region" description="Low complexity" evidence="1">
    <location>
        <begin position="74"/>
        <end position="87"/>
    </location>
</feature>
<protein>
    <submittedName>
        <fullName evidence="2">Uncharacterized protein</fullName>
    </submittedName>
</protein>
<dbReference type="OrthoDB" id="2061990at2"/>
<evidence type="ECO:0000313" key="3">
    <source>
        <dbReference type="Proteomes" id="UP000297948"/>
    </source>
</evidence>
<comment type="caution">
    <text evidence="2">The sequence shown here is derived from an EMBL/GenBank/DDBJ whole genome shotgun (WGS) entry which is preliminary data.</text>
</comment>
<dbReference type="EMBL" id="SRID01000041">
    <property type="protein sequence ID" value="TGB15201.1"/>
    <property type="molecule type" value="Genomic_DNA"/>
</dbReference>
<proteinExistence type="predicted"/>
<feature type="region of interest" description="Disordered" evidence="1">
    <location>
        <begin position="1"/>
        <end position="27"/>
    </location>
</feature>
<evidence type="ECO:0000313" key="2">
    <source>
        <dbReference type="EMBL" id="TGB15201.1"/>
    </source>
</evidence>
<accession>A0A4Z0HAJ5</accession>
<name>A0A4Z0HAJ5_9ACTN</name>
<sequence>MLVGERGPARADPRIGQDPGAWVGDGRAVGRPIRGLAGGGVPEGTLRDSHRFGDGAYHDEHLHARLAADPEPTAPTATTGQTSGTSR</sequence>
<keyword evidence="3" id="KW-1185">Reference proteome</keyword>
<gene>
    <name evidence="2" type="ORF">E4099_07255</name>
</gene>